<dbReference type="Proteomes" id="UP000501690">
    <property type="component" value="Linkage Group LG1"/>
</dbReference>
<keyword evidence="2" id="KW-1185">Reference proteome</keyword>
<sequence length="131" mass="15046">MNLPAHIITCHTIHEPTRSWHSISRSKQSIIVSQNNTPGIKEQQRLRLARPICHQAKLFQTAWQYLLTARRQRPQGHCFLVTAWRTSPCRQALPHAGTPDASPTAWRTYPCRQALYQQRNPSGFLLATQLV</sequence>
<dbReference type="EMBL" id="CP039345">
    <property type="protein sequence ID" value="QCD79028.1"/>
    <property type="molecule type" value="Genomic_DNA"/>
</dbReference>
<protein>
    <submittedName>
        <fullName evidence="1">Uncharacterized protein</fullName>
    </submittedName>
</protein>
<evidence type="ECO:0000313" key="1">
    <source>
        <dbReference type="EMBL" id="QCD79028.1"/>
    </source>
</evidence>
<organism evidence="1 2">
    <name type="scientific">Vigna unguiculata</name>
    <name type="common">Cowpea</name>
    <dbReference type="NCBI Taxonomy" id="3917"/>
    <lineage>
        <taxon>Eukaryota</taxon>
        <taxon>Viridiplantae</taxon>
        <taxon>Streptophyta</taxon>
        <taxon>Embryophyta</taxon>
        <taxon>Tracheophyta</taxon>
        <taxon>Spermatophyta</taxon>
        <taxon>Magnoliopsida</taxon>
        <taxon>eudicotyledons</taxon>
        <taxon>Gunneridae</taxon>
        <taxon>Pentapetalae</taxon>
        <taxon>rosids</taxon>
        <taxon>fabids</taxon>
        <taxon>Fabales</taxon>
        <taxon>Fabaceae</taxon>
        <taxon>Papilionoideae</taxon>
        <taxon>50 kb inversion clade</taxon>
        <taxon>NPAAA clade</taxon>
        <taxon>indigoferoid/millettioid clade</taxon>
        <taxon>Phaseoleae</taxon>
        <taxon>Vigna</taxon>
    </lineage>
</organism>
<reference evidence="1 2" key="1">
    <citation type="submission" date="2019-04" db="EMBL/GenBank/DDBJ databases">
        <title>An improved genome assembly and genetic linkage map for asparagus bean, Vigna unguiculata ssp. sesquipedialis.</title>
        <authorList>
            <person name="Xia Q."/>
            <person name="Zhang R."/>
            <person name="Dong Y."/>
        </authorList>
    </citation>
    <scope>NUCLEOTIDE SEQUENCE [LARGE SCALE GENOMIC DNA]</scope>
    <source>
        <tissue evidence="1">Leaf</tissue>
    </source>
</reference>
<name>A0A4D6KMZ8_VIGUN</name>
<dbReference type="AlphaFoldDB" id="A0A4D6KMZ8"/>
<accession>A0A4D6KMZ8</accession>
<proteinExistence type="predicted"/>
<evidence type="ECO:0000313" key="2">
    <source>
        <dbReference type="Proteomes" id="UP000501690"/>
    </source>
</evidence>
<gene>
    <name evidence="1" type="ORF">DEO72_LG1g2665</name>
</gene>